<evidence type="ECO:0000256" key="2">
    <source>
        <dbReference type="SAM" id="MobiDB-lite"/>
    </source>
</evidence>
<dbReference type="InterPro" id="IPR029058">
    <property type="entry name" value="AB_hydrolase_fold"/>
</dbReference>
<reference evidence="5" key="1">
    <citation type="submission" date="2016-10" db="EMBL/GenBank/DDBJ databases">
        <authorList>
            <person name="Varghese N."/>
            <person name="Submissions S."/>
        </authorList>
    </citation>
    <scope>NUCLEOTIDE SEQUENCE [LARGE SCALE GENOMIC DNA]</scope>
    <source>
        <strain evidence="5">ATCC 25963</strain>
    </source>
</reference>
<dbReference type="Gene3D" id="3.40.50.1820">
    <property type="entry name" value="alpha/beta hydrolase"/>
    <property type="match status" value="1"/>
</dbReference>
<dbReference type="Pfam" id="PF01738">
    <property type="entry name" value="DLH"/>
    <property type="match status" value="1"/>
</dbReference>
<keyword evidence="1 4" id="KW-0378">Hydrolase</keyword>
<accession>A0A1I2ERB2</accession>
<evidence type="ECO:0000259" key="3">
    <source>
        <dbReference type="Pfam" id="PF01738"/>
    </source>
</evidence>
<dbReference type="SUPFAM" id="SSF53474">
    <property type="entry name" value="alpha/beta-Hydrolases"/>
    <property type="match status" value="1"/>
</dbReference>
<feature type="region of interest" description="Disordered" evidence="2">
    <location>
        <begin position="1"/>
        <end position="29"/>
    </location>
</feature>
<sequence>MGRPGERGTASGSPERPERPPTPTPGSKRAEHFCATRLAQGVVLPLNRMPRRIAGPPFRRSLRVLVGFAAWSAYSAPVVAAAEQPEVVEFPSADRQRTELSGYLYRPAGPGPFPAVIALHGCGGLFAPGSRERLSPRHDDWAERLVRQGYVVFFPDSFGPRGVRSVCKIRPRPVTLGRRARDIQGAIAWLARRSFVDPDRLALLGWSHGATSVMNFAGKRSVRDADVRLAVAFYPGCQRFFDDPKWRPKIPLTILIGADDDWTPAEPCRRLAQRFPRKITLVEYPGAVHGFDAPDQRVRLVKGLAFTASGTGEAHTGTEPEARREAIRAVKLQLGEAFGRD</sequence>
<dbReference type="EMBL" id="FOMX01000023">
    <property type="protein sequence ID" value="SFE95664.1"/>
    <property type="molecule type" value="Genomic_DNA"/>
</dbReference>
<protein>
    <submittedName>
        <fullName evidence="4">Dienelactone hydrolase</fullName>
    </submittedName>
</protein>
<dbReference type="STRING" id="54.SAMN02745121_06251"/>
<feature type="domain" description="Dienelactone hydrolase" evidence="3">
    <location>
        <begin position="101"/>
        <end position="297"/>
    </location>
</feature>
<name>A0A1I2ERB2_9BACT</name>
<evidence type="ECO:0000256" key="1">
    <source>
        <dbReference type="ARBA" id="ARBA00022801"/>
    </source>
</evidence>
<evidence type="ECO:0000313" key="4">
    <source>
        <dbReference type="EMBL" id="SFE95664.1"/>
    </source>
</evidence>
<dbReference type="GO" id="GO:0052689">
    <property type="term" value="F:carboxylic ester hydrolase activity"/>
    <property type="evidence" value="ECO:0007669"/>
    <property type="project" value="UniProtKB-ARBA"/>
</dbReference>
<proteinExistence type="predicted"/>
<dbReference type="AlphaFoldDB" id="A0A1I2ERB2"/>
<dbReference type="Proteomes" id="UP000199400">
    <property type="component" value="Unassembled WGS sequence"/>
</dbReference>
<organism evidence="4 5">
    <name type="scientific">Nannocystis exedens</name>
    <dbReference type="NCBI Taxonomy" id="54"/>
    <lineage>
        <taxon>Bacteria</taxon>
        <taxon>Pseudomonadati</taxon>
        <taxon>Myxococcota</taxon>
        <taxon>Polyangia</taxon>
        <taxon>Nannocystales</taxon>
        <taxon>Nannocystaceae</taxon>
        <taxon>Nannocystis</taxon>
    </lineage>
</organism>
<dbReference type="PANTHER" id="PTHR22946">
    <property type="entry name" value="DIENELACTONE HYDROLASE DOMAIN-CONTAINING PROTEIN-RELATED"/>
    <property type="match status" value="1"/>
</dbReference>
<dbReference type="InterPro" id="IPR002925">
    <property type="entry name" value="Dienelactn_hydro"/>
</dbReference>
<dbReference type="PANTHER" id="PTHR22946:SF9">
    <property type="entry name" value="POLYKETIDE TRANSFERASE AF380"/>
    <property type="match status" value="1"/>
</dbReference>
<evidence type="ECO:0000313" key="5">
    <source>
        <dbReference type="Proteomes" id="UP000199400"/>
    </source>
</evidence>
<gene>
    <name evidence="4" type="ORF">SAMN02745121_06251</name>
</gene>
<keyword evidence="5" id="KW-1185">Reference proteome</keyword>
<dbReference type="InterPro" id="IPR050261">
    <property type="entry name" value="FrsA_esterase"/>
</dbReference>